<feature type="domain" description="DUF4825" evidence="1">
    <location>
        <begin position="45"/>
        <end position="139"/>
    </location>
</feature>
<dbReference type="Pfam" id="PF16107">
    <property type="entry name" value="DUF4825"/>
    <property type="match status" value="1"/>
</dbReference>
<name>A0ABD4RJG9_9CLOT</name>
<dbReference type="PROSITE" id="PS51257">
    <property type="entry name" value="PROKAR_LIPOPROTEIN"/>
    <property type="match status" value="1"/>
</dbReference>
<sequence>MRISNFKRLVILAVFMVLLGMVGCGKYIEQKEAINESKVNLTKVLKYKGSYVGDNSAIVNIINNLPANIYKEGVELQTTSKPYEITIQYKYFEDLDIRFEDGSFISSSLSQIMKNNALILLSLVKNVDIVNFNIDDGTIITYEGTDLINDNKDAFGNDLKEITKDKSSLENFIKTNKN</sequence>
<organism evidence="2 3">
    <name type="scientific">Clostridium chauvoei</name>
    <dbReference type="NCBI Taxonomy" id="46867"/>
    <lineage>
        <taxon>Bacteria</taxon>
        <taxon>Bacillati</taxon>
        <taxon>Bacillota</taxon>
        <taxon>Clostridia</taxon>
        <taxon>Eubacteriales</taxon>
        <taxon>Clostridiaceae</taxon>
        <taxon>Clostridium</taxon>
    </lineage>
</organism>
<evidence type="ECO:0000259" key="1">
    <source>
        <dbReference type="Pfam" id="PF16107"/>
    </source>
</evidence>
<gene>
    <name evidence="2" type="ORF">K4H94_09665</name>
</gene>
<reference evidence="2 3" key="1">
    <citation type="submission" date="2021-08" db="EMBL/GenBank/DDBJ databases">
        <title>Genome sequence analysis of Clostridium chauvoei strains of European origin and evaluation of typing options for outbreak investigations.</title>
        <authorList>
            <person name="Abdel-Glil M."/>
            <person name="Thomas P."/>
            <person name="Seyboldt C."/>
        </authorList>
    </citation>
    <scope>NUCLEOTIDE SEQUENCE [LARGE SCALE GENOMIC DNA]</scope>
    <source>
        <strain evidence="2 3">S0260-09</strain>
    </source>
</reference>
<accession>A0ABD4RJG9</accession>
<dbReference type="InterPro" id="IPR032250">
    <property type="entry name" value="DUF4825"/>
</dbReference>
<proteinExistence type="predicted"/>
<protein>
    <submittedName>
        <fullName evidence="2">DUF4825 domain-containing protein</fullName>
    </submittedName>
</protein>
<dbReference type="AlphaFoldDB" id="A0ABD4RJG9"/>
<dbReference type="RefSeq" id="WP_079481278.1">
    <property type="nucleotide sequence ID" value="NZ_CP018630.1"/>
</dbReference>
<evidence type="ECO:0000313" key="2">
    <source>
        <dbReference type="EMBL" id="MBX7291280.1"/>
    </source>
</evidence>
<dbReference type="EMBL" id="JAIFTX010000020">
    <property type="protein sequence ID" value="MBX7291280.1"/>
    <property type="molecule type" value="Genomic_DNA"/>
</dbReference>
<dbReference type="GeneID" id="66301403"/>
<evidence type="ECO:0000313" key="3">
    <source>
        <dbReference type="Proteomes" id="UP000775179"/>
    </source>
</evidence>
<comment type="caution">
    <text evidence="2">The sequence shown here is derived from an EMBL/GenBank/DDBJ whole genome shotgun (WGS) entry which is preliminary data.</text>
</comment>
<dbReference type="Proteomes" id="UP000775179">
    <property type="component" value="Unassembled WGS sequence"/>
</dbReference>